<evidence type="ECO:0000256" key="2">
    <source>
        <dbReference type="ARBA" id="ARBA00009948"/>
    </source>
</evidence>
<feature type="binding site" evidence="7">
    <location>
        <position position="173"/>
    </location>
    <ligand>
        <name>3-phosphoshikimate</name>
        <dbReference type="ChEBI" id="CHEBI:145989"/>
    </ligand>
</feature>
<feature type="binding site" evidence="7">
    <location>
        <position position="147"/>
    </location>
    <ligand>
        <name>3-phosphoshikimate</name>
        <dbReference type="ChEBI" id="CHEBI:145989"/>
    </ligand>
</feature>
<evidence type="ECO:0000256" key="4">
    <source>
        <dbReference type="ARBA" id="ARBA00022679"/>
    </source>
</evidence>
<dbReference type="PANTHER" id="PTHR21090">
    <property type="entry name" value="AROM/DEHYDROQUINATE SYNTHASE"/>
    <property type="match status" value="1"/>
</dbReference>
<comment type="similarity">
    <text evidence="2 7">Belongs to the EPSP synthase family.</text>
</comment>
<dbReference type="InterPro" id="IPR001986">
    <property type="entry name" value="Enolpyruvate_Tfrase_dom"/>
</dbReference>
<feature type="active site" description="Proton acceptor" evidence="7">
    <location>
        <position position="292"/>
    </location>
</feature>
<feature type="binding site" evidence="7">
    <location>
        <position position="292"/>
    </location>
    <ligand>
        <name>3-phosphoshikimate</name>
        <dbReference type="ChEBI" id="CHEBI:145989"/>
    </ligand>
</feature>
<feature type="binding site" evidence="7">
    <location>
        <position position="70"/>
    </location>
    <ligand>
        <name>phosphoenolpyruvate</name>
        <dbReference type="ChEBI" id="CHEBI:58702"/>
    </ligand>
</feature>
<comment type="subunit">
    <text evidence="7">Monomer.</text>
</comment>
<dbReference type="UniPathway" id="UPA00053">
    <property type="reaction ID" value="UER00089"/>
</dbReference>
<evidence type="ECO:0000256" key="7">
    <source>
        <dbReference type="HAMAP-Rule" id="MF_00210"/>
    </source>
</evidence>
<evidence type="ECO:0000256" key="3">
    <source>
        <dbReference type="ARBA" id="ARBA00022605"/>
    </source>
</evidence>
<dbReference type="EMBL" id="FQZX01000004">
    <property type="protein sequence ID" value="SHK73913.1"/>
    <property type="molecule type" value="Genomic_DNA"/>
</dbReference>
<dbReference type="GO" id="GO:0005737">
    <property type="term" value="C:cytoplasm"/>
    <property type="evidence" value="ECO:0007669"/>
    <property type="project" value="UniProtKB-SubCell"/>
</dbReference>
<dbReference type="SUPFAM" id="SSF55205">
    <property type="entry name" value="EPT/RTPC-like"/>
    <property type="match status" value="1"/>
</dbReference>
<accession>A0A1M6UXK8</accession>
<dbReference type="PIRSF" id="PIRSF000505">
    <property type="entry name" value="EPSPS"/>
    <property type="match status" value="1"/>
</dbReference>
<dbReference type="GO" id="GO:0009423">
    <property type="term" value="P:chorismate biosynthetic process"/>
    <property type="evidence" value="ECO:0007669"/>
    <property type="project" value="UniProtKB-UniRule"/>
</dbReference>
<dbReference type="InterPro" id="IPR006264">
    <property type="entry name" value="EPSP_synthase"/>
</dbReference>
<dbReference type="GO" id="GO:0008652">
    <property type="term" value="P:amino acid biosynthetic process"/>
    <property type="evidence" value="ECO:0007669"/>
    <property type="project" value="UniProtKB-KW"/>
</dbReference>
<feature type="binding site" evidence="7">
    <location>
        <position position="146"/>
    </location>
    <ligand>
        <name>3-phosphoshikimate</name>
        <dbReference type="ChEBI" id="CHEBI:145989"/>
    </ligand>
</feature>
<dbReference type="GO" id="GO:0009073">
    <property type="term" value="P:aromatic amino acid family biosynthetic process"/>
    <property type="evidence" value="ECO:0007669"/>
    <property type="project" value="UniProtKB-KW"/>
</dbReference>
<evidence type="ECO:0000256" key="1">
    <source>
        <dbReference type="ARBA" id="ARBA00004811"/>
    </source>
</evidence>
<comment type="function">
    <text evidence="7">Catalyzes the transfer of the enolpyruvyl moiety of phosphoenolpyruvate (PEP) to the 5-hydroxyl of shikimate-3-phosphate (S3P) to produce enolpyruvyl shikimate-3-phosphate and inorganic phosphate.</text>
</comment>
<sequence>MKLHLTGPSNHQLKDTITITGSKSESNRSLLLAALFPDIKIENISNSDDAQVMAKGLKISEGTVDIHHAGTAMRFLTGYFSSQEGKDVILTGSKRMTERPIKILVEALRTLGAEISYVQDEGYPPIKIKGQRIVKDKVSLPANVSSQYISSLLLIAPSLDNGLELELVGKITSVPYIKMTLALLEEIGVETSFEGNMIKVSPKAKVVPTTLVVESDWSSASYFYGICALAAPGTEITLSAYKKKSLQGDSVLADIYTAFGVETTFGENKVTLRKTDKKVLAANEFDLANAPDIAQTIAVTCFGLGVGCHLIGLHTLKIKETDRLEALHTELSKLGANISVTDKTLTIVPTSEINADVAIDTYNDHRMAMAFAPLAMKTTLFVNDAEVVSKSYPDFWNDLKQLDFSIKEL</sequence>
<feature type="binding site" evidence="7">
    <location>
        <position position="323"/>
    </location>
    <ligand>
        <name>phosphoenolpyruvate</name>
        <dbReference type="ChEBI" id="CHEBI:58702"/>
    </ligand>
</feature>
<feature type="binding site" evidence="7">
    <location>
        <position position="147"/>
    </location>
    <ligand>
        <name>phosphoenolpyruvate</name>
        <dbReference type="ChEBI" id="CHEBI:58702"/>
    </ligand>
</feature>
<feature type="binding site" evidence="7">
    <location>
        <position position="319"/>
    </location>
    <ligand>
        <name>3-phosphoshikimate</name>
        <dbReference type="ChEBI" id="CHEBI:145989"/>
    </ligand>
</feature>
<feature type="binding site" evidence="7">
    <location>
        <position position="145"/>
    </location>
    <ligand>
        <name>3-phosphoshikimate</name>
        <dbReference type="ChEBI" id="CHEBI:145989"/>
    </ligand>
</feature>
<evidence type="ECO:0000313" key="9">
    <source>
        <dbReference type="EMBL" id="SHK73913.1"/>
    </source>
</evidence>
<comment type="subcellular location">
    <subcellularLocation>
        <location evidence="7">Cytoplasm</location>
    </subcellularLocation>
</comment>
<dbReference type="GO" id="GO:0003866">
    <property type="term" value="F:3-phosphoshikimate 1-carboxyvinyltransferase activity"/>
    <property type="evidence" value="ECO:0007669"/>
    <property type="project" value="UniProtKB-UniRule"/>
</dbReference>
<dbReference type="AlphaFoldDB" id="A0A1M6UXK8"/>
<feature type="domain" description="Enolpyruvate transferase" evidence="8">
    <location>
        <begin position="64"/>
        <end position="399"/>
    </location>
</feature>
<feature type="binding site" evidence="7">
    <location>
        <position position="24"/>
    </location>
    <ligand>
        <name>3-phosphoshikimate</name>
        <dbReference type="ChEBI" id="CHEBI:145989"/>
    </ligand>
</feature>
<dbReference type="RefSeq" id="WP_073247026.1">
    <property type="nucleotide sequence ID" value="NZ_FQZX01000004.1"/>
</dbReference>
<dbReference type="OrthoDB" id="9809920at2"/>
<keyword evidence="4 7" id="KW-0808">Transferase</keyword>
<feature type="binding site" evidence="7">
    <location>
        <position position="390"/>
    </location>
    <ligand>
        <name>phosphoenolpyruvate</name>
        <dbReference type="ChEBI" id="CHEBI:58702"/>
    </ligand>
</feature>
<organism evidence="9 10">
    <name type="scientific">Maribacter aquivivus</name>
    <dbReference type="NCBI Taxonomy" id="228958"/>
    <lineage>
        <taxon>Bacteria</taxon>
        <taxon>Pseudomonadati</taxon>
        <taxon>Bacteroidota</taxon>
        <taxon>Flavobacteriia</taxon>
        <taxon>Flavobacteriales</taxon>
        <taxon>Flavobacteriaceae</taxon>
        <taxon>Maribacter</taxon>
    </lineage>
</organism>
<dbReference type="Proteomes" id="UP000184314">
    <property type="component" value="Unassembled WGS sequence"/>
</dbReference>
<keyword evidence="5 7" id="KW-0057">Aromatic amino acid biosynthesis</keyword>
<feature type="binding site" evidence="7">
    <location>
        <position position="28"/>
    </location>
    <ligand>
        <name>3-phosphoshikimate</name>
        <dbReference type="ChEBI" id="CHEBI:145989"/>
    </ligand>
</feature>
<comment type="caution">
    <text evidence="7">Lacks conserved residue(s) required for the propagation of feature annotation.</text>
</comment>
<dbReference type="InterPro" id="IPR013792">
    <property type="entry name" value="RNA3'P_cycl/enolpyr_Trfase_a/b"/>
</dbReference>
<dbReference type="HAMAP" id="MF_00210">
    <property type="entry name" value="EPSP_synth"/>
    <property type="match status" value="1"/>
</dbReference>
<feature type="binding site" evidence="7">
    <location>
        <position position="99"/>
    </location>
    <ligand>
        <name>phosphoenolpyruvate</name>
        <dbReference type="ChEBI" id="CHEBI:58702"/>
    </ligand>
</feature>
<dbReference type="PROSITE" id="PS00885">
    <property type="entry name" value="EPSP_SYNTHASE_2"/>
    <property type="match status" value="1"/>
</dbReference>
<dbReference type="PANTHER" id="PTHR21090:SF5">
    <property type="entry name" value="PENTAFUNCTIONAL AROM POLYPEPTIDE"/>
    <property type="match status" value="1"/>
</dbReference>
<keyword evidence="10" id="KW-1185">Reference proteome</keyword>
<dbReference type="InterPro" id="IPR023193">
    <property type="entry name" value="EPSP_synthase_CS"/>
</dbReference>
<comment type="pathway">
    <text evidence="1 7">Metabolic intermediate biosynthesis; chorismate biosynthesis; chorismate from D-erythrose 4-phosphate and phosphoenolpyruvate: step 6/7.</text>
</comment>
<comment type="catalytic activity">
    <reaction evidence="6">
        <text>3-phosphoshikimate + phosphoenolpyruvate = 5-O-(1-carboxyvinyl)-3-phosphoshikimate + phosphate</text>
        <dbReference type="Rhea" id="RHEA:21256"/>
        <dbReference type="ChEBI" id="CHEBI:43474"/>
        <dbReference type="ChEBI" id="CHEBI:57701"/>
        <dbReference type="ChEBI" id="CHEBI:58702"/>
        <dbReference type="ChEBI" id="CHEBI:145989"/>
        <dbReference type="EC" id="2.5.1.19"/>
    </reaction>
    <physiologicalReaction direction="left-to-right" evidence="6">
        <dbReference type="Rhea" id="RHEA:21257"/>
    </physiologicalReaction>
</comment>
<evidence type="ECO:0000313" key="10">
    <source>
        <dbReference type="Proteomes" id="UP000184314"/>
    </source>
</evidence>
<keyword evidence="7" id="KW-0963">Cytoplasm</keyword>
<reference evidence="10" key="1">
    <citation type="submission" date="2016-11" db="EMBL/GenBank/DDBJ databases">
        <authorList>
            <person name="Varghese N."/>
            <person name="Submissions S."/>
        </authorList>
    </citation>
    <scope>NUCLEOTIDE SEQUENCE [LARGE SCALE GENOMIC DNA]</scope>
    <source>
        <strain evidence="10">DSM 16478</strain>
    </source>
</reference>
<dbReference type="CDD" id="cd01556">
    <property type="entry name" value="EPSP_synthase"/>
    <property type="match status" value="1"/>
</dbReference>
<evidence type="ECO:0000256" key="6">
    <source>
        <dbReference type="ARBA" id="ARBA00044633"/>
    </source>
</evidence>
<dbReference type="STRING" id="228958.SAMN04488007_3727"/>
<keyword evidence="3 7" id="KW-0028">Amino-acid biosynthesis</keyword>
<proteinExistence type="inferred from homology"/>
<name>A0A1M6UXK8_9FLAO</name>
<evidence type="ECO:0000256" key="5">
    <source>
        <dbReference type="ARBA" id="ARBA00023141"/>
    </source>
</evidence>
<dbReference type="Pfam" id="PF00275">
    <property type="entry name" value="EPSP_synthase"/>
    <property type="match status" value="1"/>
</dbReference>
<gene>
    <name evidence="7" type="primary">aroA</name>
    <name evidence="9" type="ORF">SAMN04488007_3727</name>
</gene>
<dbReference type="EC" id="2.5.1.19" evidence="7"/>
<evidence type="ECO:0000259" key="8">
    <source>
        <dbReference type="Pfam" id="PF00275"/>
    </source>
</evidence>
<dbReference type="InterPro" id="IPR036968">
    <property type="entry name" value="Enolpyruvate_Tfrase_sf"/>
</dbReference>
<feature type="binding site" evidence="7">
    <location>
        <position position="366"/>
    </location>
    <ligand>
        <name>phosphoenolpyruvate</name>
        <dbReference type="ChEBI" id="CHEBI:58702"/>
    </ligand>
</feature>
<feature type="binding site" evidence="7">
    <location>
        <position position="23"/>
    </location>
    <ligand>
        <name>phosphoenolpyruvate</name>
        <dbReference type="ChEBI" id="CHEBI:58702"/>
    </ligand>
</feature>
<protein>
    <recommendedName>
        <fullName evidence="7">3-phosphoshikimate 1-carboxyvinyltransferase</fullName>
        <ecNumber evidence="7">2.5.1.19</ecNumber>
    </recommendedName>
    <alternativeName>
        <fullName evidence="7">5-enolpyruvylshikimate-3-phosphate synthase</fullName>
        <shortName evidence="7">EPSP synthase</shortName>
        <shortName evidence="7">EPSPS</shortName>
    </alternativeName>
</protein>
<feature type="binding site" evidence="7">
    <location>
        <position position="23"/>
    </location>
    <ligand>
        <name>3-phosphoshikimate</name>
        <dbReference type="ChEBI" id="CHEBI:145989"/>
    </ligand>
</feature>
<dbReference type="Gene3D" id="3.65.10.10">
    <property type="entry name" value="Enolpyruvate transferase domain"/>
    <property type="match status" value="3"/>
</dbReference>